<keyword evidence="10" id="KW-1185">Reference proteome</keyword>
<dbReference type="PATRIC" id="fig|314722.6.peg.1259"/>
<protein>
    <submittedName>
        <fullName evidence="9">Gluconate transporter</fullName>
    </submittedName>
</protein>
<accession>A0A0E3Z0V8</accession>
<dbReference type="PANTHER" id="PTHR30354">
    <property type="entry name" value="GNT FAMILY GLUCONATE TRANSPORTER"/>
    <property type="match status" value="1"/>
</dbReference>
<keyword evidence="6 8" id="KW-0472">Membrane</keyword>
<dbReference type="PIRSF" id="PIRSF002746">
    <property type="entry name" value="Gluconate_transporter"/>
    <property type="match status" value="1"/>
</dbReference>
<evidence type="ECO:0000256" key="6">
    <source>
        <dbReference type="ARBA" id="ARBA00023136"/>
    </source>
</evidence>
<dbReference type="AlphaFoldDB" id="A0A0E3Z0V8"/>
<feature type="transmembrane region" description="Helical" evidence="8">
    <location>
        <begin position="253"/>
        <end position="277"/>
    </location>
</feature>
<evidence type="ECO:0000256" key="4">
    <source>
        <dbReference type="ARBA" id="ARBA00022692"/>
    </source>
</evidence>
<sequence>MSPILVIIAAIALQIFLTARKVSPFLSLLLVAILAGLCLGMSPEQLLKTIDAGVGSTLGGLALVICLGAVLGKILEESGAAEKIAATLIGCFGERNIQWAMLLTGFLVGIPLYYNAGFIILVPLVLTLARKTGLPLLYIAIPTVASLSTTHCFLPPHPGPVVLVNAFGADMGVVLLYGIVIAIPAVIVAGPFLSRWMKAINPPVPDIFASESGAPKQLPGAWPSFVIALMPVILISVSVLADSLLADGVAKSALLFVGSPTIALLLSVLAGFWQFGVRRKVDFGTQTRWLNAAISGIAVILLIITAGGVFKQVLVDSGTGDYIAALSTAWNMPPLVFAWLVTAMLRVMIGSATVAGITAAGVVAPLLATSGVSPELAVLAVGAGSVFGSHVNDSAFWMFKEFFNLSMKQTFLSWTVMETVISIIGLAGVLVLDLVLG</sequence>
<evidence type="ECO:0000256" key="8">
    <source>
        <dbReference type="SAM" id="Phobius"/>
    </source>
</evidence>
<evidence type="ECO:0000313" key="9">
    <source>
        <dbReference type="EMBL" id="AKC86378.1"/>
    </source>
</evidence>
<dbReference type="OrthoDB" id="9787129at2"/>
<evidence type="ECO:0000313" key="10">
    <source>
        <dbReference type="Proteomes" id="UP000033067"/>
    </source>
</evidence>
<keyword evidence="4 8" id="KW-0812">Transmembrane</keyword>
<feature type="transmembrane region" description="Helical" evidence="8">
    <location>
        <begin position="289"/>
        <end position="310"/>
    </location>
</feature>
<feature type="transmembrane region" description="Helical" evidence="8">
    <location>
        <begin position="112"/>
        <end position="129"/>
    </location>
</feature>
<feature type="transmembrane region" description="Helical" evidence="8">
    <location>
        <begin position="174"/>
        <end position="193"/>
    </location>
</feature>
<dbReference type="RefSeq" id="WP_052631214.1">
    <property type="nucleotide sequence ID" value="NZ_CP011144.1"/>
</dbReference>
<proteinExistence type="inferred from homology"/>
<evidence type="ECO:0000256" key="1">
    <source>
        <dbReference type="ARBA" id="ARBA00004651"/>
    </source>
</evidence>
<gene>
    <name evidence="9" type="ORF">WQ53_05930</name>
</gene>
<keyword evidence="5 8" id="KW-1133">Transmembrane helix</keyword>
<name>A0A0E3Z0V8_9GAMM</name>
<keyword evidence="3" id="KW-1003">Cell membrane</keyword>
<evidence type="ECO:0000256" key="2">
    <source>
        <dbReference type="ARBA" id="ARBA00022448"/>
    </source>
</evidence>
<dbReference type="GO" id="GO:0015128">
    <property type="term" value="F:gluconate transmembrane transporter activity"/>
    <property type="evidence" value="ECO:0007669"/>
    <property type="project" value="InterPro"/>
</dbReference>
<dbReference type="EMBL" id="CP011144">
    <property type="protein sequence ID" value="AKC86378.1"/>
    <property type="molecule type" value="Genomic_DNA"/>
</dbReference>
<feature type="transmembrane region" description="Helical" evidence="8">
    <location>
        <begin position="221"/>
        <end position="241"/>
    </location>
</feature>
<keyword evidence="2" id="KW-0813">Transport</keyword>
<reference evidence="9 10" key="1">
    <citation type="journal article" date="2015" name="Genome Announc.">
        <title>Complete Genome Sequence of Pseudoxanthomonas suwonensis Strain J1, a Cellulose-Degrading Bacterium Isolated from Leaf- and Wood-Enriched Soil.</title>
        <authorList>
            <person name="Hou L."/>
            <person name="Jiang J."/>
            <person name="Xu Z."/>
            <person name="Zhou Y."/>
            <person name="Leung F.C."/>
        </authorList>
    </citation>
    <scope>NUCLEOTIDE SEQUENCE [LARGE SCALE GENOMIC DNA]</scope>
    <source>
        <strain evidence="9 10">J1</strain>
    </source>
</reference>
<dbReference type="PANTHER" id="PTHR30354:SF22">
    <property type="entry name" value="HIGH-AFFINITY GLUCONATE TRANSPORTER"/>
    <property type="match status" value="1"/>
</dbReference>
<dbReference type="Pfam" id="PF02447">
    <property type="entry name" value="GntP_permease"/>
    <property type="match status" value="1"/>
</dbReference>
<dbReference type="KEGG" id="psuw:WQ53_05930"/>
<feature type="transmembrane region" description="Helical" evidence="8">
    <location>
        <begin position="411"/>
        <end position="432"/>
    </location>
</feature>
<dbReference type="NCBIfam" id="TIGR00791">
    <property type="entry name" value="gntP"/>
    <property type="match status" value="1"/>
</dbReference>
<feature type="transmembrane region" description="Helical" evidence="8">
    <location>
        <begin position="348"/>
        <end position="370"/>
    </location>
</feature>
<feature type="transmembrane region" description="Helical" evidence="8">
    <location>
        <begin position="54"/>
        <end position="75"/>
    </location>
</feature>
<evidence type="ECO:0000256" key="5">
    <source>
        <dbReference type="ARBA" id="ARBA00022989"/>
    </source>
</evidence>
<dbReference type="Proteomes" id="UP000033067">
    <property type="component" value="Chromosome"/>
</dbReference>
<dbReference type="InterPro" id="IPR003474">
    <property type="entry name" value="Glcn_transporter"/>
</dbReference>
<evidence type="ECO:0000256" key="3">
    <source>
        <dbReference type="ARBA" id="ARBA00022475"/>
    </source>
</evidence>
<evidence type="ECO:0000256" key="7">
    <source>
        <dbReference type="ARBA" id="ARBA00049663"/>
    </source>
</evidence>
<dbReference type="GO" id="GO:0005886">
    <property type="term" value="C:plasma membrane"/>
    <property type="evidence" value="ECO:0007669"/>
    <property type="project" value="UniProtKB-SubCell"/>
</dbReference>
<organism evidence="9 10">
    <name type="scientific">Pseudoxanthomonas suwonensis</name>
    <dbReference type="NCBI Taxonomy" id="314722"/>
    <lineage>
        <taxon>Bacteria</taxon>
        <taxon>Pseudomonadati</taxon>
        <taxon>Pseudomonadota</taxon>
        <taxon>Gammaproteobacteria</taxon>
        <taxon>Lysobacterales</taxon>
        <taxon>Lysobacteraceae</taxon>
        <taxon>Pseudoxanthomonas</taxon>
    </lineage>
</organism>
<feature type="transmembrane region" description="Helical" evidence="8">
    <location>
        <begin position="322"/>
        <end position="341"/>
    </location>
</feature>
<comment type="subcellular location">
    <subcellularLocation>
        <location evidence="1">Cell membrane</location>
        <topology evidence="1">Multi-pass membrane protein</topology>
    </subcellularLocation>
</comment>
<comment type="similarity">
    <text evidence="7">Belongs to the GntP permease family.</text>
</comment>
<feature type="transmembrane region" description="Helical" evidence="8">
    <location>
        <begin position="28"/>
        <end position="47"/>
    </location>
</feature>